<sequence>MDVRDMTEAAATRAATPFLLKAGCIGTALGLIGMLGLGATTLIAGAAKKSADGKGGGAGCEISGLPEEVTSASTVPGPIRAQQIHNAKIIDNVAQERELPGKASLIALMTALQESGLQNINHGHLDSLGLFQQRPSQGWGTPAEITNPPHSAGLFFGGNPGRPPGLVDVPKWQLMDPGVAAQRVQRSAYPGLYITRRGQAEQVATQAGIDLSRAGSETGREQDPSTPEQGACTPASETPVGAPFHDDAADWPPEVKNPRSTAEAIEWAKSQPGLNEKKWWKWCLKFTAKVYGWNAAGVGSAITHYRVMPEHMKHPGSRDIPPGALMYWETGNEHGHVSVYLGDGKIISNDVLRPGYVDVIPASDVETKWGAQYVGWAPPYFPKGA</sequence>
<dbReference type="EMBL" id="BLWC01000002">
    <property type="protein sequence ID" value="GFN01415.1"/>
    <property type="molecule type" value="Genomic_DNA"/>
</dbReference>
<feature type="transmembrane region" description="Helical" evidence="2">
    <location>
        <begin position="20"/>
        <end position="44"/>
    </location>
</feature>
<feature type="region of interest" description="Disordered" evidence="1">
    <location>
        <begin position="214"/>
        <end position="262"/>
    </location>
</feature>
<protein>
    <recommendedName>
        <fullName evidence="5">NlpC/P60 domain-containing protein</fullName>
    </recommendedName>
</protein>
<proteinExistence type="predicted"/>
<keyword evidence="2" id="KW-0812">Transmembrane</keyword>
<dbReference type="Gene3D" id="3.90.1720.10">
    <property type="entry name" value="endopeptidase domain like (from Nostoc punctiforme)"/>
    <property type="match status" value="1"/>
</dbReference>
<keyword evidence="2" id="KW-0472">Membrane</keyword>
<accession>A0A7J0CHZ2</accession>
<evidence type="ECO:0000313" key="3">
    <source>
        <dbReference type="EMBL" id="GFN01415.1"/>
    </source>
</evidence>
<keyword evidence="2" id="KW-1133">Transmembrane helix</keyword>
<evidence type="ECO:0000256" key="2">
    <source>
        <dbReference type="SAM" id="Phobius"/>
    </source>
</evidence>
<comment type="caution">
    <text evidence="3">The sequence shown here is derived from an EMBL/GenBank/DDBJ whole genome shotgun (WGS) entry which is preliminary data.</text>
</comment>
<evidence type="ECO:0000313" key="4">
    <source>
        <dbReference type="Proteomes" id="UP000498980"/>
    </source>
</evidence>
<name>A0A7J0CHZ2_9ACTN</name>
<keyword evidence="4" id="KW-1185">Reference proteome</keyword>
<dbReference type="Proteomes" id="UP000498980">
    <property type="component" value="Unassembled WGS sequence"/>
</dbReference>
<dbReference type="AlphaFoldDB" id="A0A7J0CHZ2"/>
<gene>
    <name evidence="3" type="ORF">Sfulv_62250</name>
</gene>
<reference evidence="3 4" key="1">
    <citation type="submission" date="2020-05" db="EMBL/GenBank/DDBJ databases">
        <title>Whole genome shotgun sequence of Streptomyces fulvorobeus NBRC 15897.</title>
        <authorList>
            <person name="Komaki H."/>
            <person name="Tamura T."/>
        </authorList>
    </citation>
    <scope>NUCLEOTIDE SEQUENCE [LARGE SCALE GENOMIC DNA]</scope>
    <source>
        <strain evidence="3 4">NBRC 15897</strain>
    </source>
</reference>
<evidence type="ECO:0008006" key="5">
    <source>
        <dbReference type="Google" id="ProtNLM"/>
    </source>
</evidence>
<organism evidence="3 4">
    <name type="scientific">Streptomyces fulvorobeus</name>
    <dbReference type="NCBI Taxonomy" id="284028"/>
    <lineage>
        <taxon>Bacteria</taxon>
        <taxon>Bacillati</taxon>
        <taxon>Actinomycetota</taxon>
        <taxon>Actinomycetes</taxon>
        <taxon>Kitasatosporales</taxon>
        <taxon>Streptomycetaceae</taxon>
        <taxon>Streptomyces</taxon>
    </lineage>
</organism>
<evidence type="ECO:0000256" key="1">
    <source>
        <dbReference type="SAM" id="MobiDB-lite"/>
    </source>
</evidence>